<evidence type="ECO:0000313" key="13">
    <source>
        <dbReference type="EMBL" id="RBP73046.1"/>
    </source>
</evidence>
<organism evidence="13 14">
    <name type="scientific">Brevibacterium celere</name>
    <dbReference type="NCBI Taxonomy" id="225845"/>
    <lineage>
        <taxon>Bacteria</taxon>
        <taxon>Bacillati</taxon>
        <taxon>Actinomycetota</taxon>
        <taxon>Actinomycetes</taxon>
        <taxon>Micrococcales</taxon>
        <taxon>Brevibacteriaceae</taxon>
        <taxon>Brevibacterium</taxon>
    </lineage>
</organism>
<dbReference type="EC" id="5.6.2.3" evidence="9"/>
<dbReference type="GO" id="GO:0003677">
    <property type="term" value="F:DNA binding"/>
    <property type="evidence" value="ECO:0007669"/>
    <property type="project" value="UniProtKB-KW"/>
</dbReference>
<dbReference type="PROSITE" id="PS51199">
    <property type="entry name" value="SF4_HELICASE"/>
    <property type="match status" value="1"/>
</dbReference>
<dbReference type="SUPFAM" id="SSF52540">
    <property type="entry name" value="P-loop containing nucleoside triphosphate hydrolases"/>
    <property type="match status" value="1"/>
</dbReference>
<evidence type="ECO:0000256" key="11">
    <source>
        <dbReference type="SAM" id="MobiDB-lite"/>
    </source>
</evidence>
<evidence type="ECO:0000256" key="3">
    <source>
        <dbReference type="ARBA" id="ARBA00022741"/>
    </source>
</evidence>
<feature type="compositionally biased region" description="Basic and acidic residues" evidence="11">
    <location>
        <begin position="346"/>
        <end position="362"/>
    </location>
</feature>
<evidence type="ECO:0000256" key="6">
    <source>
        <dbReference type="ARBA" id="ARBA00022840"/>
    </source>
</evidence>
<dbReference type="PANTHER" id="PTHR30153">
    <property type="entry name" value="REPLICATIVE DNA HELICASE DNAB"/>
    <property type="match status" value="1"/>
</dbReference>
<keyword evidence="14" id="KW-1185">Reference proteome</keyword>
<dbReference type="EMBL" id="QNSB01000003">
    <property type="protein sequence ID" value="RBP73046.1"/>
    <property type="molecule type" value="Genomic_DNA"/>
</dbReference>
<dbReference type="SUPFAM" id="SSF48024">
    <property type="entry name" value="N-terminal domain of DnaB helicase"/>
    <property type="match status" value="1"/>
</dbReference>
<feature type="domain" description="SF4 helicase" evidence="12">
    <location>
        <begin position="162"/>
        <end position="413"/>
    </location>
</feature>
<dbReference type="GO" id="GO:0005524">
    <property type="term" value="F:ATP binding"/>
    <property type="evidence" value="ECO:0007669"/>
    <property type="project" value="UniProtKB-KW"/>
</dbReference>
<dbReference type="GO" id="GO:0043139">
    <property type="term" value="F:5'-3' DNA helicase activity"/>
    <property type="evidence" value="ECO:0007669"/>
    <property type="project" value="UniProtKB-EC"/>
</dbReference>
<dbReference type="GO" id="GO:0006260">
    <property type="term" value="P:DNA replication"/>
    <property type="evidence" value="ECO:0007669"/>
    <property type="project" value="UniProtKB-KW"/>
</dbReference>
<accession>A0A366INI5</accession>
<keyword evidence="7" id="KW-0238">DNA-binding</keyword>
<keyword evidence="4" id="KW-0378">Hydrolase</keyword>
<feature type="region of interest" description="Disordered" evidence="11">
    <location>
        <begin position="343"/>
        <end position="362"/>
    </location>
</feature>
<evidence type="ECO:0000256" key="4">
    <source>
        <dbReference type="ARBA" id="ARBA00022801"/>
    </source>
</evidence>
<dbReference type="InterPro" id="IPR007693">
    <property type="entry name" value="DNA_helicase_DnaB-like_N"/>
</dbReference>
<evidence type="ECO:0000256" key="5">
    <source>
        <dbReference type="ARBA" id="ARBA00022806"/>
    </source>
</evidence>
<reference evidence="13 14" key="1">
    <citation type="submission" date="2018-06" db="EMBL/GenBank/DDBJ databases">
        <title>Freshwater and sediment microbial communities from various areas in North America, analyzing microbe dynamics in response to fracking.</title>
        <authorList>
            <person name="Lamendella R."/>
        </authorList>
    </citation>
    <scope>NUCLEOTIDE SEQUENCE [LARGE SCALE GENOMIC DNA]</scope>
    <source>
        <strain evidence="13 14">3b_TX</strain>
    </source>
</reference>
<evidence type="ECO:0000256" key="1">
    <source>
        <dbReference type="ARBA" id="ARBA00008428"/>
    </source>
</evidence>
<gene>
    <name evidence="13" type="ORF">DFO65_103341</name>
</gene>
<evidence type="ECO:0000256" key="8">
    <source>
        <dbReference type="ARBA" id="ARBA00023235"/>
    </source>
</evidence>
<keyword evidence="3" id="KW-0547">Nucleotide-binding</keyword>
<dbReference type="Gene3D" id="3.40.50.300">
    <property type="entry name" value="P-loop containing nucleotide triphosphate hydrolases"/>
    <property type="match status" value="1"/>
</dbReference>
<evidence type="ECO:0000256" key="2">
    <source>
        <dbReference type="ARBA" id="ARBA00022705"/>
    </source>
</evidence>
<evidence type="ECO:0000313" key="14">
    <source>
        <dbReference type="Proteomes" id="UP000253509"/>
    </source>
</evidence>
<comment type="caution">
    <text evidence="13">The sequence shown here is derived from an EMBL/GenBank/DDBJ whole genome shotgun (WGS) entry which is preliminary data.</text>
</comment>
<protein>
    <recommendedName>
        <fullName evidence="9">DNA 5'-3' helicase</fullName>
        <ecNumber evidence="9">5.6.2.3</ecNumber>
    </recommendedName>
</protein>
<evidence type="ECO:0000259" key="12">
    <source>
        <dbReference type="PROSITE" id="PS51199"/>
    </source>
</evidence>
<name>A0A366INI5_9MICO</name>
<evidence type="ECO:0000256" key="7">
    <source>
        <dbReference type="ARBA" id="ARBA00023125"/>
    </source>
</evidence>
<comment type="catalytic activity">
    <reaction evidence="10">
        <text>ATP + H2O = ADP + phosphate + H(+)</text>
        <dbReference type="Rhea" id="RHEA:13065"/>
        <dbReference type="ChEBI" id="CHEBI:15377"/>
        <dbReference type="ChEBI" id="CHEBI:15378"/>
        <dbReference type="ChEBI" id="CHEBI:30616"/>
        <dbReference type="ChEBI" id="CHEBI:43474"/>
        <dbReference type="ChEBI" id="CHEBI:456216"/>
        <dbReference type="EC" id="5.6.2.3"/>
    </reaction>
</comment>
<keyword evidence="6" id="KW-0067">ATP-binding</keyword>
<keyword evidence="5 13" id="KW-0347">Helicase</keyword>
<evidence type="ECO:0000256" key="9">
    <source>
        <dbReference type="ARBA" id="ARBA00044969"/>
    </source>
</evidence>
<dbReference type="Proteomes" id="UP000253509">
    <property type="component" value="Unassembled WGS sequence"/>
</dbReference>
<dbReference type="InterPro" id="IPR007694">
    <property type="entry name" value="DNA_helicase_DnaB-like_C"/>
</dbReference>
<dbReference type="AlphaFoldDB" id="A0A366INI5"/>
<dbReference type="PANTHER" id="PTHR30153:SF2">
    <property type="entry name" value="REPLICATIVE DNA HELICASE"/>
    <property type="match status" value="1"/>
</dbReference>
<sequence>MERSTSESERALIGSVLLSGGKALDEVSLDPEDFYEPRHESVWRIFLDMRRRGEAIDTVTVNQRVQSIPDLRGQVTPAELYSYTRDTPTTAAAPAYARHVAELATRRRIRMEALAIADMAVEAESVGELVDQARARIEQAARVNVSAVKPIGATIMQTVQNLRKPIIYTPTPWTNLNHFIGGWRPSSLYVVGARPGGGKSIMGAQAAISLTDSGAVALCSLEMSEEDLQLRIISQKSGVDMTSLLNRCTTNLEIEKATTAAQNLLNAPLFINDRAAMTLNDVRSFVRSVARQQKLGGVVVDYLQLMEATSKKERHLAVGELSRGLKLMAKELHVPVIALSQLNRGSADRPDKKPTLSDLRESGSIEQDADAVILLHREHHESDELHVNVAKNRQGPPGSLILGWRGHNSMLTD</sequence>
<dbReference type="Gene3D" id="1.10.860.10">
    <property type="entry name" value="DNAb Helicase, Chain A"/>
    <property type="match status" value="1"/>
</dbReference>
<keyword evidence="2" id="KW-0235">DNA replication</keyword>
<dbReference type="InterPro" id="IPR036185">
    <property type="entry name" value="DNA_heli_DnaB-like_N_sf"/>
</dbReference>
<dbReference type="RefSeq" id="WP_113903507.1">
    <property type="nucleotide sequence ID" value="NZ_QNSB01000003.1"/>
</dbReference>
<dbReference type="Pfam" id="PF03796">
    <property type="entry name" value="DnaB_C"/>
    <property type="match status" value="1"/>
</dbReference>
<dbReference type="GO" id="GO:0016787">
    <property type="term" value="F:hydrolase activity"/>
    <property type="evidence" value="ECO:0007669"/>
    <property type="project" value="UniProtKB-KW"/>
</dbReference>
<dbReference type="GO" id="GO:0005829">
    <property type="term" value="C:cytosol"/>
    <property type="evidence" value="ECO:0007669"/>
    <property type="project" value="TreeGrafter"/>
</dbReference>
<proteinExistence type="inferred from homology"/>
<dbReference type="InterPro" id="IPR016136">
    <property type="entry name" value="DNA_helicase_N/primase_C"/>
</dbReference>
<comment type="similarity">
    <text evidence="1">Belongs to the helicase family. DnaB subfamily.</text>
</comment>
<keyword evidence="8" id="KW-0413">Isomerase</keyword>
<evidence type="ECO:0000256" key="10">
    <source>
        <dbReference type="ARBA" id="ARBA00048954"/>
    </source>
</evidence>
<dbReference type="Pfam" id="PF00772">
    <property type="entry name" value="DnaB"/>
    <property type="match status" value="1"/>
</dbReference>
<dbReference type="InterPro" id="IPR027417">
    <property type="entry name" value="P-loop_NTPase"/>
</dbReference>